<dbReference type="RefSeq" id="XP_024330923.1">
    <property type="nucleotide sequence ID" value="XM_024474972.1"/>
</dbReference>
<evidence type="ECO:0000259" key="1">
    <source>
        <dbReference type="PROSITE" id="PS51072"/>
    </source>
</evidence>
<name>A0A0F9WCF8_9MICR</name>
<dbReference type="EMBL" id="JPQZ01000029">
    <property type="protein sequence ID" value="KKO75181.1"/>
    <property type="molecule type" value="Genomic_DNA"/>
</dbReference>
<accession>A0A0F9WCF8</accession>
<keyword evidence="3" id="KW-1185">Reference proteome</keyword>
<dbReference type="OMA" id="THYEIRF"/>
<evidence type="ECO:0000313" key="3">
    <source>
        <dbReference type="Proteomes" id="UP000034350"/>
    </source>
</evidence>
<dbReference type="InterPro" id="IPR036168">
    <property type="entry name" value="AP2_Mu_C_sf"/>
</dbReference>
<dbReference type="InterPro" id="IPR028565">
    <property type="entry name" value="MHD"/>
</dbReference>
<dbReference type="PROSITE" id="PS51072">
    <property type="entry name" value="MHD"/>
    <property type="match status" value="1"/>
</dbReference>
<comment type="caution">
    <text evidence="2">The sequence shown here is derived from an EMBL/GenBank/DDBJ whole genome shotgun (WGS) entry which is preliminary data.</text>
</comment>
<organism evidence="2 3">
    <name type="scientific">Vairimorpha ceranae</name>
    <dbReference type="NCBI Taxonomy" id="40302"/>
    <lineage>
        <taxon>Eukaryota</taxon>
        <taxon>Fungi</taxon>
        <taxon>Fungi incertae sedis</taxon>
        <taxon>Microsporidia</taxon>
        <taxon>Nosematidae</taxon>
        <taxon>Vairimorpha</taxon>
    </lineage>
</organism>
<dbReference type="GeneID" id="36319901"/>
<feature type="domain" description="MHD" evidence="1">
    <location>
        <begin position="112"/>
        <end position="326"/>
    </location>
</feature>
<sequence length="328" mass="38561">MIEEIFITANEKVLIGDINLYPKKLSYPTSVSGDKQITQLKVNNVVLGILYSNIDSFTALQFLEKLKEQLESKFYNLNAQHVLDNYFIIREMVNRLFLENLKGNFKLPALSTNEVHIDVIEIYNGNIQNNIYLCDVFGYCFIKPRFNEKNFLKLIIKKDKNINYLSDYKILDRFNKLEMELNVYDKDLQILKYHTNSNLPFKIQYTSELITISADNIYFESLDIIIPLKYQSNEMTLEQSKGAIKFIEEEEKVIWSFKKHYLVKENLKIKIGDIKDLLKTIPIQVKSKICKTDKNILKIEKAICLDNQSIDIWIKYDICGGNINFWEQ</sequence>
<dbReference type="SUPFAM" id="SSF49447">
    <property type="entry name" value="Second domain of Mu2 adaptin subunit (ap50) of ap2 adaptor"/>
    <property type="match status" value="1"/>
</dbReference>
<proteinExistence type="predicted"/>
<dbReference type="VEuPathDB" id="MicrosporidiaDB:NCER_101376"/>
<evidence type="ECO:0000313" key="2">
    <source>
        <dbReference type="EMBL" id="KKO75181.1"/>
    </source>
</evidence>
<dbReference type="Proteomes" id="UP000034350">
    <property type="component" value="Unassembled WGS sequence"/>
</dbReference>
<dbReference type="VEuPathDB" id="MicrosporidiaDB:AAJ76_2900026271"/>
<dbReference type="Pfam" id="PF00928">
    <property type="entry name" value="Adap_comp_sub"/>
    <property type="match status" value="1"/>
</dbReference>
<reference evidence="2 3" key="1">
    <citation type="journal article" date="2015" name="Environ. Microbiol.">
        <title>Genome analyses suggest the presence of polyploidy and recent human-driven expansions in eight global populations of the honeybee pathogen Nosema ceranae.</title>
        <authorList>
            <person name="Pelin A."/>
            <person name="Selman M."/>
            <person name="Aris-Brosou S."/>
            <person name="Farinelli L."/>
            <person name="Corradi N."/>
        </authorList>
    </citation>
    <scope>NUCLEOTIDE SEQUENCE [LARGE SCALE GENOMIC DNA]</scope>
    <source>
        <strain evidence="2 3">PA08 1199</strain>
    </source>
</reference>
<dbReference type="OrthoDB" id="2189860at2759"/>
<dbReference type="VEuPathDB" id="MicrosporidiaDB:G9O61_00g019120"/>
<gene>
    <name evidence="2" type="ORF">AAJ76_2900026271</name>
</gene>
<protein>
    <submittedName>
        <fullName evidence="2">Clathrin coat assembly protein</fullName>
    </submittedName>
</protein>
<dbReference type="AlphaFoldDB" id="A0A0F9WCF8"/>